<evidence type="ECO:0000256" key="1">
    <source>
        <dbReference type="SAM" id="MobiDB-lite"/>
    </source>
</evidence>
<gene>
    <name evidence="2" type="ORF">FHS42_006034</name>
</gene>
<organism evidence="2 3">
    <name type="scientific">Streptomyces zagrosensis</name>
    <dbReference type="NCBI Taxonomy" id="1042984"/>
    <lineage>
        <taxon>Bacteria</taxon>
        <taxon>Bacillati</taxon>
        <taxon>Actinomycetota</taxon>
        <taxon>Actinomycetes</taxon>
        <taxon>Kitasatosporales</taxon>
        <taxon>Streptomycetaceae</taxon>
        <taxon>Streptomyces</taxon>
    </lineage>
</organism>
<dbReference type="AlphaFoldDB" id="A0A7W9V1H9"/>
<protein>
    <submittedName>
        <fullName evidence="2">Uncharacterized protein</fullName>
    </submittedName>
</protein>
<sequence length="35" mass="3507">PTVGSMTEANEAAGQAIDPAQMRANNHLGVANGGR</sequence>
<dbReference type="EMBL" id="JACHJL010000020">
    <property type="protein sequence ID" value="MBB5938942.1"/>
    <property type="molecule type" value="Genomic_DNA"/>
</dbReference>
<evidence type="ECO:0000313" key="3">
    <source>
        <dbReference type="Proteomes" id="UP000588098"/>
    </source>
</evidence>
<feature type="region of interest" description="Disordered" evidence="1">
    <location>
        <begin position="1"/>
        <end position="22"/>
    </location>
</feature>
<dbReference type="Proteomes" id="UP000588098">
    <property type="component" value="Unassembled WGS sequence"/>
</dbReference>
<name>A0A7W9V1H9_9ACTN</name>
<reference evidence="2 3" key="1">
    <citation type="submission" date="2020-08" db="EMBL/GenBank/DDBJ databases">
        <title>Genomic Encyclopedia of Type Strains, Phase III (KMG-III): the genomes of soil and plant-associated and newly described type strains.</title>
        <authorList>
            <person name="Whitman W."/>
        </authorList>
    </citation>
    <scope>NUCLEOTIDE SEQUENCE [LARGE SCALE GENOMIC DNA]</scope>
    <source>
        <strain evidence="2 3">CECT 8305</strain>
    </source>
</reference>
<proteinExistence type="predicted"/>
<keyword evidence="3" id="KW-1185">Reference proteome</keyword>
<comment type="caution">
    <text evidence="2">The sequence shown here is derived from an EMBL/GenBank/DDBJ whole genome shotgun (WGS) entry which is preliminary data.</text>
</comment>
<feature type="non-terminal residue" evidence="2">
    <location>
        <position position="1"/>
    </location>
</feature>
<evidence type="ECO:0000313" key="2">
    <source>
        <dbReference type="EMBL" id="MBB5938942.1"/>
    </source>
</evidence>
<accession>A0A7W9V1H9</accession>